<evidence type="ECO:0000256" key="1">
    <source>
        <dbReference type="ARBA" id="ARBA00022988"/>
    </source>
</evidence>
<dbReference type="GO" id="GO:0005737">
    <property type="term" value="C:cytoplasm"/>
    <property type="evidence" value="ECO:0007669"/>
    <property type="project" value="UniProtKB-SubCell"/>
</dbReference>
<comment type="subunit">
    <text evidence="3">UreD, UreF and UreG form a complex that acts as a GTP-hydrolysis-dependent molecular chaperone, activating the urease apoprotein by helping to assemble the nickel containing metallocenter of UreC. The UreE protein probably delivers the nickel.</text>
</comment>
<keyword evidence="5" id="KW-1185">Reference proteome</keyword>
<comment type="subcellular location">
    <subcellularLocation>
        <location evidence="3">Cytoplasm</location>
    </subcellularLocation>
</comment>
<evidence type="ECO:0000313" key="5">
    <source>
        <dbReference type="Proteomes" id="UP000199423"/>
    </source>
</evidence>
<evidence type="ECO:0000256" key="2">
    <source>
        <dbReference type="ARBA" id="ARBA00023186"/>
    </source>
</evidence>
<dbReference type="InterPro" id="IPR038277">
    <property type="entry name" value="UreF_sf"/>
</dbReference>
<reference evidence="5" key="1">
    <citation type="submission" date="2016-10" db="EMBL/GenBank/DDBJ databases">
        <authorList>
            <person name="Varghese N."/>
            <person name="Submissions S."/>
        </authorList>
    </citation>
    <scope>NUCLEOTIDE SEQUENCE [LARGE SCALE GENOMIC DNA]</scope>
    <source>
        <strain evidence="5">DSM 1565</strain>
    </source>
</reference>
<dbReference type="PIRSF" id="PIRSF009467">
    <property type="entry name" value="Ureas_acces_UreF"/>
    <property type="match status" value="1"/>
</dbReference>
<protein>
    <recommendedName>
        <fullName evidence="3">Urease accessory protein UreF</fullName>
    </recommendedName>
</protein>
<keyword evidence="3" id="KW-0963">Cytoplasm</keyword>
<keyword evidence="1 3" id="KW-0996">Nickel insertion</keyword>
<evidence type="ECO:0000313" key="4">
    <source>
        <dbReference type="EMBL" id="SFV34353.1"/>
    </source>
</evidence>
<gene>
    <name evidence="3" type="primary">ureF</name>
    <name evidence="4" type="ORF">SAMN04488557_2297</name>
</gene>
<evidence type="ECO:0000256" key="3">
    <source>
        <dbReference type="HAMAP-Rule" id="MF_01385"/>
    </source>
</evidence>
<dbReference type="HAMAP" id="MF_01385">
    <property type="entry name" value="UreF"/>
    <property type="match status" value="1"/>
</dbReference>
<sequence>MTAMTILTNNRTSTVTDLTDSYRRLPEVLHLLQFGDSALPIGGFSFSNGLESAIQEGIVSDAPSLREFVLTVMHQSATSDGVALLCAHRAARSRDIETLMIVDRATFERKLNEETRLMTVRMGRKLTELADAIMADPLNHEWLGRIKRAQTAGTHPVSLALVLAALGVEARDAFGAQQYGIATTILGAALRLMRLSFVDTQKILLEATGTVAPAYEKVLDAELNDMASFLPMVDILAAVHVKGHVRMFMN</sequence>
<organism evidence="4 5">
    <name type="scientific">Hyphomicrobium facile</name>
    <dbReference type="NCBI Taxonomy" id="51670"/>
    <lineage>
        <taxon>Bacteria</taxon>
        <taxon>Pseudomonadati</taxon>
        <taxon>Pseudomonadota</taxon>
        <taxon>Alphaproteobacteria</taxon>
        <taxon>Hyphomicrobiales</taxon>
        <taxon>Hyphomicrobiaceae</taxon>
        <taxon>Hyphomicrobium</taxon>
    </lineage>
</organism>
<dbReference type="EMBL" id="FPCH01000002">
    <property type="protein sequence ID" value="SFV34353.1"/>
    <property type="molecule type" value="Genomic_DNA"/>
</dbReference>
<dbReference type="PANTHER" id="PTHR33620:SF1">
    <property type="entry name" value="UREASE ACCESSORY PROTEIN F"/>
    <property type="match status" value="1"/>
</dbReference>
<comment type="similarity">
    <text evidence="3">Belongs to the UreF family.</text>
</comment>
<dbReference type="Gene3D" id="1.10.4190.10">
    <property type="entry name" value="Urease accessory protein UreF"/>
    <property type="match status" value="1"/>
</dbReference>
<accession>A0A1I7NI73</accession>
<comment type="function">
    <text evidence="3">Required for maturation of urease via the functional incorporation of the urease nickel metallocenter.</text>
</comment>
<dbReference type="Pfam" id="PF01730">
    <property type="entry name" value="UreF"/>
    <property type="match status" value="1"/>
</dbReference>
<name>A0A1I7NI73_9HYPH</name>
<dbReference type="PANTHER" id="PTHR33620">
    <property type="entry name" value="UREASE ACCESSORY PROTEIN F"/>
    <property type="match status" value="1"/>
</dbReference>
<dbReference type="GO" id="GO:0016151">
    <property type="term" value="F:nickel cation binding"/>
    <property type="evidence" value="ECO:0007669"/>
    <property type="project" value="UniProtKB-UniRule"/>
</dbReference>
<dbReference type="InterPro" id="IPR002639">
    <property type="entry name" value="UreF"/>
</dbReference>
<keyword evidence="2 3" id="KW-0143">Chaperone</keyword>
<dbReference type="STRING" id="51670.SAMN04488557_2297"/>
<dbReference type="AlphaFoldDB" id="A0A1I7NI73"/>
<dbReference type="Proteomes" id="UP000199423">
    <property type="component" value="Unassembled WGS sequence"/>
</dbReference>
<proteinExistence type="inferred from homology"/>